<dbReference type="PANTHER" id="PTHR30146">
    <property type="entry name" value="LACI-RELATED TRANSCRIPTIONAL REPRESSOR"/>
    <property type="match status" value="1"/>
</dbReference>
<proteinExistence type="predicted"/>
<evidence type="ECO:0000256" key="2">
    <source>
        <dbReference type="ARBA" id="ARBA00023125"/>
    </source>
</evidence>
<dbReference type="PANTHER" id="PTHR30146:SF147">
    <property type="entry name" value="HTH-TYPE TRANSCRIPTIONAL REGULATOR DEGA"/>
    <property type="match status" value="1"/>
</dbReference>
<dbReference type="InterPro" id="IPR028082">
    <property type="entry name" value="Peripla_BP_I"/>
</dbReference>
<dbReference type="Gene3D" id="1.10.260.40">
    <property type="entry name" value="lambda repressor-like DNA-binding domains"/>
    <property type="match status" value="1"/>
</dbReference>
<dbReference type="SMART" id="SM00354">
    <property type="entry name" value="HTH_LACI"/>
    <property type="match status" value="1"/>
</dbReference>
<dbReference type="Gene3D" id="3.40.50.2300">
    <property type="match status" value="2"/>
</dbReference>
<dbReference type="InterPro" id="IPR046335">
    <property type="entry name" value="LacI/GalR-like_sensor"/>
</dbReference>
<reference evidence="6" key="1">
    <citation type="journal article" date="2019" name="Int. J. Syst. Evol. Microbiol.">
        <title>The Global Catalogue of Microorganisms (GCM) 10K type strain sequencing project: providing services to taxonomists for standard genome sequencing and annotation.</title>
        <authorList>
            <consortium name="The Broad Institute Genomics Platform"/>
            <consortium name="The Broad Institute Genome Sequencing Center for Infectious Disease"/>
            <person name="Wu L."/>
            <person name="Ma J."/>
        </authorList>
    </citation>
    <scope>NUCLEOTIDE SEQUENCE [LARGE SCALE GENOMIC DNA]</scope>
    <source>
        <strain evidence="6">CCUG 61889</strain>
    </source>
</reference>
<dbReference type="SUPFAM" id="SSF53822">
    <property type="entry name" value="Periplasmic binding protein-like I"/>
    <property type="match status" value="1"/>
</dbReference>
<keyword evidence="6" id="KW-1185">Reference proteome</keyword>
<dbReference type="PROSITE" id="PS50932">
    <property type="entry name" value="HTH_LACI_2"/>
    <property type="match status" value="1"/>
</dbReference>
<keyword evidence="1" id="KW-0805">Transcription regulation</keyword>
<organism evidence="5 6">
    <name type="scientific">Bacillus songklensis</name>
    <dbReference type="NCBI Taxonomy" id="1069116"/>
    <lineage>
        <taxon>Bacteria</taxon>
        <taxon>Bacillati</taxon>
        <taxon>Bacillota</taxon>
        <taxon>Bacilli</taxon>
        <taxon>Bacillales</taxon>
        <taxon>Bacillaceae</taxon>
        <taxon>Bacillus</taxon>
    </lineage>
</organism>
<dbReference type="PRINTS" id="PR00036">
    <property type="entry name" value="HTHLACI"/>
</dbReference>
<comment type="caution">
    <text evidence="5">The sequence shown here is derived from an EMBL/GenBank/DDBJ whole genome shotgun (WGS) entry which is preliminary data.</text>
</comment>
<accession>A0ABV8B5H6</accession>
<evidence type="ECO:0000313" key="5">
    <source>
        <dbReference type="EMBL" id="MFC3884580.1"/>
    </source>
</evidence>
<evidence type="ECO:0000313" key="6">
    <source>
        <dbReference type="Proteomes" id="UP001595752"/>
    </source>
</evidence>
<dbReference type="RefSeq" id="WP_377916148.1">
    <property type="nucleotide sequence ID" value="NZ_JBHRZT010000052.1"/>
</dbReference>
<evidence type="ECO:0000256" key="3">
    <source>
        <dbReference type="ARBA" id="ARBA00023163"/>
    </source>
</evidence>
<protein>
    <submittedName>
        <fullName evidence="5">LacI family DNA-binding transcriptional regulator</fullName>
    </submittedName>
</protein>
<keyword evidence="2 5" id="KW-0238">DNA-binding</keyword>
<dbReference type="Pfam" id="PF13377">
    <property type="entry name" value="Peripla_BP_3"/>
    <property type="match status" value="1"/>
</dbReference>
<dbReference type="InterPro" id="IPR000843">
    <property type="entry name" value="HTH_LacI"/>
</dbReference>
<dbReference type="CDD" id="cd06267">
    <property type="entry name" value="PBP1_LacI_sugar_binding-like"/>
    <property type="match status" value="1"/>
</dbReference>
<sequence>MKVTIYDVAEKAGVSIATVSKVINNTGRISEKTRKKVQEVMTQLNYQPSMVASALTRKRTGTIGLLVPDIANPFFAEVARSFEDCAQKLGFGLVICSTDGKDEKANLYLSLLMRKQVDGLIIASYIKETALVEQMLKEKIPVVLFTIDIPTLGINSVSVDDYKGGFQATSYLLSLGHKHIGVIAEDISRSYHRVQGYKEAIIRAGMNLNESNIIYTTAAIENGKMVARQLLQRKEDRPTAIFACNDLLAIGAIEEARKLGINIPEELSIIGFDNTILAEIANPTLTSVSQPIKEMANQAMTVLLEEIENEQTSKQRTLMLPELVIRNSTAPI</sequence>
<dbReference type="PROSITE" id="PS00356">
    <property type="entry name" value="HTH_LACI_1"/>
    <property type="match status" value="1"/>
</dbReference>
<dbReference type="InterPro" id="IPR010982">
    <property type="entry name" value="Lambda_DNA-bd_dom_sf"/>
</dbReference>
<dbReference type="CDD" id="cd01392">
    <property type="entry name" value="HTH_LacI"/>
    <property type="match status" value="1"/>
</dbReference>
<dbReference type="EMBL" id="JBHRZT010000052">
    <property type="protein sequence ID" value="MFC3884580.1"/>
    <property type="molecule type" value="Genomic_DNA"/>
</dbReference>
<dbReference type="Proteomes" id="UP001595752">
    <property type="component" value="Unassembled WGS sequence"/>
</dbReference>
<dbReference type="SUPFAM" id="SSF47413">
    <property type="entry name" value="lambda repressor-like DNA-binding domains"/>
    <property type="match status" value="1"/>
</dbReference>
<name>A0ABV8B5H6_9BACI</name>
<evidence type="ECO:0000259" key="4">
    <source>
        <dbReference type="PROSITE" id="PS50932"/>
    </source>
</evidence>
<dbReference type="GO" id="GO:0003677">
    <property type="term" value="F:DNA binding"/>
    <property type="evidence" value="ECO:0007669"/>
    <property type="project" value="UniProtKB-KW"/>
</dbReference>
<dbReference type="Pfam" id="PF00356">
    <property type="entry name" value="LacI"/>
    <property type="match status" value="1"/>
</dbReference>
<keyword evidence="3" id="KW-0804">Transcription</keyword>
<feature type="domain" description="HTH lacI-type" evidence="4">
    <location>
        <begin position="3"/>
        <end position="57"/>
    </location>
</feature>
<gene>
    <name evidence="5" type="ORF">ACFOU2_14190</name>
</gene>
<evidence type="ECO:0000256" key="1">
    <source>
        <dbReference type="ARBA" id="ARBA00023015"/>
    </source>
</evidence>